<gene>
    <name evidence="2" type="ORF">GT635_10335</name>
</gene>
<dbReference type="Proteomes" id="UP000481598">
    <property type="component" value="Unassembled WGS sequence"/>
</dbReference>
<dbReference type="PROSITE" id="PS50943">
    <property type="entry name" value="HTH_CROC1"/>
    <property type="match status" value="1"/>
</dbReference>
<evidence type="ECO:0000313" key="3">
    <source>
        <dbReference type="Proteomes" id="UP000481598"/>
    </source>
</evidence>
<dbReference type="EMBL" id="WWTB01000035">
    <property type="protein sequence ID" value="MZJ86833.1"/>
    <property type="molecule type" value="Genomic_DNA"/>
</dbReference>
<dbReference type="Pfam" id="PF01381">
    <property type="entry name" value="HTH_3"/>
    <property type="match status" value="1"/>
</dbReference>
<proteinExistence type="predicted"/>
<feature type="domain" description="HTH cro/C1-type" evidence="1">
    <location>
        <begin position="1"/>
        <end position="46"/>
    </location>
</feature>
<dbReference type="AlphaFoldDB" id="A0A6L8RLZ7"/>
<dbReference type="Gene3D" id="1.10.260.40">
    <property type="entry name" value="lambda repressor-like DNA-binding domains"/>
    <property type="match status" value="1"/>
</dbReference>
<dbReference type="RefSeq" id="WP_015540174.1">
    <property type="nucleotide sequence ID" value="NZ_WWTB01000035.1"/>
</dbReference>
<protein>
    <submittedName>
        <fullName evidence="2">Helix-turn-helix domain-containing protein</fullName>
    </submittedName>
</protein>
<sequence length="84" mass="8914">MSQKELAEAAGLTPASVSRYVNGERLPWPATIAAMSRALGVEPSDIIGTSCDQELDDAVHHVARNADSLTEAQRAELIAALAKR</sequence>
<dbReference type="CDD" id="cd00093">
    <property type="entry name" value="HTH_XRE"/>
    <property type="match status" value="1"/>
</dbReference>
<dbReference type="SUPFAM" id="SSF47413">
    <property type="entry name" value="lambda repressor-like DNA-binding domains"/>
    <property type="match status" value="1"/>
</dbReference>
<evidence type="ECO:0000313" key="2">
    <source>
        <dbReference type="EMBL" id="MZJ86833.1"/>
    </source>
</evidence>
<dbReference type="InterPro" id="IPR010982">
    <property type="entry name" value="Lambda_DNA-bd_dom_sf"/>
</dbReference>
<evidence type="ECO:0000259" key="1">
    <source>
        <dbReference type="PROSITE" id="PS50943"/>
    </source>
</evidence>
<comment type="caution">
    <text evidence="2">The sequence shown here is derived from an EMBL/GenBank/DDBJ whole genome shotgun (WGS) entry which is preliminary data.</text>
</comment>
<accession>A0A6L8RLZ7</accession>
<dbReference type="InterPro" id="IPR001387">
    <property type="entry name" value="Cro/C1-type_HTH"/>
</dbReference>
<reference evidence="2 3" key="1">
    <citation type="journal article" date="2019" name="Nat. Med.">
        <title>A library of human gut bacterial isolates paired with longitudinal multiomics data enables mechanistic microbiome research.</title>
        <authorList>
            <person name="Poyet M."/>
            <person name="Groussin M."/>
            <person name="Gibbons S.M."/>
            <person name="Avila-Pacheco J."/>
            <person name="Jiang X."/>
            <person name="Kearney S.M."/>
            <person name="Perrotta A.R."/>
            <person name="Berdy B."/>
            <person name="Zhao S."/>
            <person name="Lieberman T.D."/>
            <person name="Swanson P.K."/>
            <person name="Smith M."/>
            <person name="Roesemann S."/>
            <person name="Alexander J.E."/>
            <person name="Rich S.A."/>
            <person name="Livny J."/>
            <person name="Vlamakis H."/>
            <person name="Clish C."/>
            <person name="Bullock K."/>
            <person name="Deik A."/>
            <person name="Scott J."/>
            <person name="Pierce K.A."/>
            <person name="Xavier R.J."/>
            <person name="Alm E.J."/>
        </authorList>
    </citation>
    <scope>NUCLEOTIDE SEQUENCE [LARGE SCALE GENOMIC DNA]</scope>
    <source>
        <strain evidence="2 3">BIOML-A10</strain>
    </source>
</reference>
<dbReference type="GO" id="GO:0003677">
    <property type="term" value="F:DNA binding"/>
    <property type="evidence" value="ECO:0007669"/>
    <property type="project" value="InterPro"/>
</dbReference>
<name>A0A6L8RLZ7_9ACTN</name>
<dbReference type="SMART" id="SM00530">
    <property type="entry name" value="HTH_XRE"/>
    <property type="match status" value="1"/>
</dbReference>
<organism evidence="2 3">
    <name type="scientific">Collinsella aerofaciens</name>
    <dbReference type="NCBI Taxonomy" id="74426"/>
    <lineage>
        <taxon>Bacteria</taxon>
        <taxon>Bacillati</taxon>
        <taxon>Actinomycetota</taxon>
        <taxon>Coriobacteriia</taxon>
        <taxon>Coriobacteriales</taxon>
        <taxon>Coriobacteriaceae</taxon>
        <taxon>Collinsella</taxon>
    </lineage>
</organism>